<proteinExistence type="predicted"/>
<dbReference type="Proteomes" id="UP000790709">
    <property type="component" value="Unassembled WGS sequence"/>
</dbReference>
<keyword evidence="2" id="KW-1185">Reference proteome</keyword>
<accession>A0ACB8BR03</accession>
<dbReference type="EMBL" id="MU266354">
    <property type="protein sequence ID" value="KAH7928371.1"/>
    <property type="molecule type" value="Genomic_DNA"/>
</dbReference>
<protein>
    <submittedName>
        <fullName evidence="1">Uncharacterized protein</fullName>
    </submittedName>
</protein>
<sequence length="113" mass="12467">MGHRRAGTTKHSLHRRITDPVGSYTWMRSGPLYIDSRQVVILFGAYSIRQPSHYPHSLGLVPHVGRSLTVTDSFDRVRLYDGDKGGAHGVAAAVLASCWVHYLVAISLGSRQI</sequence>
<comment type="caution">
    <text evidence="1">The sequence shown here is derived from an EMBL/GenBank/DDBJ whole genome shotgun (WGS) entry which is preliminary data.</text>
</comment>
<organism evidence="1 2">
    <name type="scientific">Leucogyrophana mollusca</name>
    <dbReference type="NCBI Taxonomy" id="85980"/>
    <lineage>
        <taxon>Eukaryota</taxon>
        <taxon>Fungi</taxon>
        <taxon>Dikarya</taxon>
        <taxon>Basidiomycota</taxon>
        <taxon>Agaricomycotina</taxon>
        <taxon>Agaricomycetes</taxon>
        <taxon>Agaricomycetidae</taxon>
        <taxon>Boletales</taxon>
        <taxon>Boletales incertae sedis</taxon>
        <taxon>Leucogyrophana</taxon>
    </lineage>
</organism>
<name>A0ACB8BR03_9AGAM</name>
<gene>
    <name evidence="1" type="ORF">BV22DRAFT_1030856</name>
</gene>
<reference evidence="1" key="1">
    <citation type="journal article" date="2021" name="New Phytol.">
        <title>Evolutionary innovations through gain and loss of genes in the ectomycorrhizal Boletales.</title>
        <authorList>
            <person name="Wu G."/>
            <person name="Miyauchi S."/>
            <person name="Morin E."/>
            <person name="Kuo A."/>
            <person name="Drula E."/>
            <person name="Varga T."/>
            <person name="Kohler A."/>
            <person name="Feng B."/>
            <person name="Cao Y."/>
            <person name="Lipzen A."/>
            <person name="Daum C."/>
            <person name="Hundley H."/>
            <person name="Pangilinan J."/>
            <person name="Johnson J."/>
            <person name="Barry K."/>
            <person name="LaButti K."/>
            <person name="Ng V."/>
            <person name="Ahrendt S."/>
            <person name="Min B."/>
            <person name="Choi I.G."/>
            <person name="Park H."/>
            <person name="Plett J.M."/>
            <person name="Magnuson J."/>
            <person name="Spatafora J.W."/>
            <person name="Nagy L.G."/>
            <person name="Henrissat B."/>
            <person name="Grigoriev I.V."/>
            <person name="Yang Z.L."/>
            <person name="Xu J."/>
            <person name="Martin F.M."/>
        </authorList>
    </citation>
    <scope>NUCLEOTIDE SEQUENCE</scope>
    <source>
        <strain evidence="1">KUC20120723A-06</strain>
    </source>
</reference>
<evidence type="ECO:0000313" key="1">
    <source>
        <dbReference type="EMBL" id="KAH7928371.1"/>
    </source>
</evidence>
<evidence type="ECO:0000313" key="2">
    <source>
        <dbReference type="Proteomes" id="UP000790709"/>
    </source>
</evidence>